<dbReference type="EMBL" id="VWSH01000001">
    <property type="protein sequence ID" value="KAA5536382.1"/>
    <property type="molecule type" value="Genomic_DNA"/>
</dbReference>
<dbReference type="RefSeq" id="WP_150030953.1">
    <property type="nucleotide sequence ID" value="NZ_VWSH01000001.1"/>
</dbReference>
<comment type="caution">
    <text evidence="2">The sequence shown here is derived from an EMBL/GenBank/DDBJ whole genome shotgun (WGS) entry which is preliminary data.</text>
</comment>
<protein>
    <submittedName>
        <fullName evidence="2">Uncharacterized protein</fullName>
    </submittedName>
</protein>
<sequence>MQQFLKKLLQFIIIGLTPVIALFVLYLITDPFKTLRTYSGFSNYRVTPNTEYISFETFRYHYPSEHYNSFIFGSSRTKAFKTASWKKYLDSTARPFIFNASAESLNGIYQKIHFLDNNHYPIKNALIILCPDYLFYDAEHKEGYLFVKNPALNGESKLKYQFQFFKAFMNPVFLSSYIPYLATKQYRPYMHGYIENRTVLIDSITNEIVFKEVEDELKENPDKYYAERKDLFYERNGETRDSVSYINKENEATFLKIRNILEKNHTNYKVVISPLYYEIKFNIKDQQILENIFGAHLYDFSGKNEFSESRFNFYESSHYRQNVGDKILEEIYK</sequence>
<evidence type="ECO:0000313" key="2">
    <source>
        <dbReference type="EMBL" id="KAA5536382.1"/>
    </source>
</evidence>
<keyword evidence="1" id="KW-0812">Transmembrane</keyword>
<evidence type="ECO:0000256" key="1">
    <source>
        <dbReference type="SAM" id="Phobius"/>
    </source>
</evidence>
<keyword evidence="3" id="KW-1185">Reference proteome</keyword>
<evidence type="ECO:0000313" key="3">
    <source>
        <dbReference type="Proteomes" id="UP000323632"/>
    </source>
</evidence>
<feature type="transmembrane region" description="Helical" evidence="1">
    <location>
        <begin position="7"/>
        <end position="28"/>
    </location>
</feature>
<dbReference type="Proteomes" id="UP000323632">
    <property type="component" value="Unassembled WGS sequence"/>
</dbReference>
<accession>A0A5M6CR03</accession>
<name>A0A5M6CR03_9BACT</name>
<reference evidence="2 3" key="1">
    <citation type="submission" date="2019-09" db="EMBL/GenBank/DDBJ databases">
        <title>Genome sequence and assembly of Taibaiella sp.</title>
        <authorList>
            <person name="Chhetri G."/>
        </authorList>
    </citation>
    <scope>NUCLEOTIDE SEQUENCE [LARGE SCALE GENOMIC DNA]</scope>
    <source>
        <strain evidence="2 3">KVB11</strain>
    </source>
</reference>
<keyword evidence="1" id="KW-1133">Transmembrane helix</keyword>
<keyword evidence="1" id="KW-0472">Membrane</keyword>
<proteinExistence type="predicted"/>
<gene>
    <name evidence="2" type="ORF">F0919_01560</name>
</gene>
<organism evidence="2 3">
    <name type="scientific">Taibaiella lutea</name>
    <dbReference type="NCBI Taxonomy" id="2608001"/>
    <lineage>
        <taxon>Bacteria</taxon>
        <taxon>Pseudomonadati</taxon>
        <taxon>Bacteroidota</taxon>
        <taxon>Chitinophagia</taxon>
        <taxon>Chitinophagales</taxon>
        <taxon>Chitinophagaceae</taxon>
        <taxon>Taibaiella</taxon>
    </lineage>
</organism>
<dbReference type="AlphaFoldDB" id="A0A5M6CR03"/>